<dbReference type="STRING" id="1314781.A0A165JK63"/>
<keyword evidence="8" id="KW-0503">Monooxygenase</keyword>
<evidence type="ECO:0000256" key="7">
    <source>
        <dbReference type="ARBA" id="ARBA00023004"/>
    </source>
</evidence>
<dbReference type="InterPro" id="IPR001128">
    <property type="entry name" value="Cyt_P450"/>
</dbReference>
<evidence type="ECO:0000256" key="6">
    <source>
        <dbReference type="ARBA" id="ARBA00023002"/>
    </source>
</evidence>
<keyword evidence="6" id="KW-0560">Oxidoreductase</keyword>
<keyword evidence="12" id="KW-1185">Reference proteome</keyword>
<dbReference type="Gene3D" id="1.10.630.10">
    <property type="entry name" value="Cytochrome P450"/>
    <property type="match status" value="1"/>
</dbReference>
<dbReference type="GO" id="GO:0005506">
    <property type="term" value="F:iron ion binding"/>
    <property type="evidence" value="ECO:0007669"/>
    <property type="project" value="InterPro"/>
</dbReference>
<dbReference type="PRINTS" id="PR00385">
    <property type="entry name" value="P450"/>
</dbReference>
<evidence type="ECO:0000256" key="9">
    <source>
        <dbReference type="PIRSR" id="PIRSR602403-1"/>
    </source>
</evidence>
<reference evidence="11 12" key="1">
    <citation type="journal article" date="2016" name="Mol. Biol. Evol.">
        <title>Comparative Genomics of Early-Diverging Mushroom-Forming Fungi Provides Insights into the Origins of Lignocellulose Decay Capabilities.</title>
        <authorList>
            <person name="Nagy L.G."/>
            <person name="Riley R."/>
            <person name="Tritt A."/>
            <person name="Adam C."/>
            <person name="Daum C."/>
            <person name="Floudas D."/>
            <person name="Sun H."/>
            <person name="Yadav J.S."/>
            <person name="Pangilinan J."/>
            <person name="Larsson K.H."/>
            <person name="Matsuura K."/>
            <person name="Barry K."/>
            <person name="Labutti K."/>
            <person name="Kuo R."/>
            <person name="Ohm R.A."/>
            <person name="Bhattacharya S.S."/>
            <person name="Shirouzu T."/>
            <person name="Yoshinaga Y."/>
            <person name="Martin F.M."/>
            <person name="Grigoriev I.V."/>
            <person name="Hibbett D.S."/>
        </authorList>
    </citation>
    <scope>NUCLEOTIDE SEQUENCE [LARGE SCALE GENOMIC DNA]</scope>
    <source>
        <strain evidence="11 12">HHB12029</strain>
    </source>
</reference>
<dbReference type="EMBL" id="KV425965">
    <property type="protein sequence ID" value="KZV94961.1"/>
    <property type="molecule type" value="Genomic_DNA"/>
</dbReference>
<evidence type="ECO:0000313" key="12">
    <source>
        <dbReference type="Proteomes" id="UP000077266"/>
    </source>
</evidence>
<feature type="binding site" description="axial binding residue" evidence="9">
    <location>
        <position position="433"/>
    </location>
    <ligand>
        <name>heme</name>
        <dbReference type="ChEBI" id="CHEBI:30413"/>
    </ligand>
    <ligandPart>
        <name>Fe</name>
        <dbReference type="ChEBI" id="CHEBI:18248"/>
    </ligandPart>
</feature>
<dbReference type="SUPFAM" id="SSF48264">
    <property type="entry name" value="Cytochrome P450"/>
    <property type="match status" value="1"/>
</dbReference>
<gene>
    <name evidence="11" type="ORF">EXIGLDRAFT_834651</name>
</gene>
<dbReference type="InterPro" id="IPR036396">
    <property type="entry name" value="Cyt_P450_sf"/>
</dbReference>
<evidence type="ECO:0000256" key="8">
    <source>
        <dbReference type="ARBA" id="ARBA00023033"/>
    </source>
</evidence>
<feature type="chain" id="PRO_5007860093" evidence="10">
    <location>
        <begin position="23"/>
        <end position="492"/>
    </location>
</feature>
<feature type="signal peptide" evidence="10">
    <location>
        <begin position="1"/>
        <end position="22"/>
    </location>
</feature>
<dbReference type="PANTHER" id="PTHR24305:SF166">
    <property type="entry name" value="CYTOCHROME P450 12A4, MITOCHONDRIAL-RELATED"/>
    <property type="match status" value="1"/>
</dbReference>
<dbReference type="GO" id="GO:0020037">
    <property type="term" value="F:heme binding"/>
    <property type="evidence" value="ECO:0007669"/>
    <property type="project" value="InterPro"/>
</dbReference>
<sequence length="492" mass="54225">MGFPLLVGLLCFWATLVTSVVAYRLSPLHPLARFPGPMLEKISMLRMTWITSTGRRHIYIRQLHERYGPFVRVGPNALSVSDKDAVKTVFGSPGSAWQRSVNYDSGKNKSVGSHVLNERDVVRHAARRRVWARAFSPQALRAYEVDVVRRADMLAEALEGLLPPPSLGHGKEAEVDISPWLSRFAFDVMGDLAFGGGFDTLIDGDSHGFISTLTKGTRFGTISGNLPWLTPYLSLLPAPATDDFQKMFRFARTRLDWRRAQPKGEKRDIFYYLSGEDGHEAPPESELVADTALLLVAGADTTASALTALLYFVLKDPAVYSRLLQDVDAAPLDSQSAATARLPFLDAVISETLRIAPPVPSGGRRSPLDGSGGAQLGDWFIPEGTAVTVNPFSMQRRGDYFPTSDLFNPDRWLTGENANSEACIPFLAGNTSCIGRQLAYQELRIAVCTLFRHFHLRLAAGSERWEETVQDFTMARGGPLRIILGARVTKKS</sequence>
<comment type="cofactor">
    <cofactor evidence="1 9">
        <name>heme</name>
        <dbReference type="ChEBI" id="CHEBI:30413"/>
    </cofactor>
</comment>
<proteinExistence type="inferred from homology"/>
<protein>
    <submittedName>
        <fullName evidence="11">Cytochrome P450</fullName>
    </submittedName>
</protein>
<comment type="pathway">
    <text evidence="2">Secondary metabolite biosynthesis.</text>
</comment>
<evidence type="ECO:0000256" key="5">
    <source>
        <dbReference type="ARBA" id="ARBA00022723"/>
    </source>
</evidence>
<keyword evidence="7 9" id="KW-0408">Iron</keyword>
<dbReference type="GO" id="GO:0016705">
    <property type="term" value="F:oxidoreductase activity, acting on paired donors, with incorporation or reduction of molecular oxygen"/>
    <property type="evidence" value="ECO:0007669"/>
    <property type="project" value="InterPro"/>
</dbReference>
<keyword evidence="5 9" id="KW-0479">Metal-binding</keyword>
<name>A0A165JK63_EXIGL</name>
<dbReference type="GO" id="GO:0004497">
    <property type="term" value="F:monooxygenase activity"/>
    <property type="evidence" value="ECO:0007669"/>
    <property type="project" value="UniProtKB-KW"/>
</dbReference>
<evidence type="ECO:0000313" key="11">
    <source>
        <dbReference type="EMBL" id="KZV94961.1"/>
    </source>
</evidence>
<dbReference type="InParanoid" id="A0A165JK63"/>
<keyword evidence="10" id="KW-0732">Signal</keyword>
<dbReference type="Pfam" id="PF00067">
    <property type="entry name" value="p450"/>
    <property type="match status" value="1"/>
</dbReference>
<accession>A0A165JK63</accession>
<keyword evidence="4 9" id="KW-0349">Heme</keyword>
<dbReference type="InterPro" id="IPR002403">
    <property type="entry name" value="Cyt_P450_E_grp-IV"/>
</dbReference>
<organism evidence="11 12">
    <name type="scientific">Exidia glandulosa HHB12029</name>
    <dbReference type="NCBI Taxonomy" id="1314781"/>
    <lineage>
        <taxon>Eukaryota</taxon>
        <taxon>Fungi</taxon>
        <taxon>Dikarya</taxon>
        <taxon>Basidiomycota</taxon>
        <taxon>Agaricomycotina</taxon>
        <taxon>Agaricomycetes</taxon>
        <taxon>Auriculariales</taxon>
        <taxon>Exidiaceae</taxon>
        <taxon>Exidia</taxon>
    </lineage>
</organism>
<evidence type="ECO:0000256" key="2">
    <source>
        <dbReference type="ARBA" id="ARBA00005179"/>
    </source>
</evidence>
<comment type="similarity">
    <text evidence="3">Belongs to the cytochrome P450 family.</text>
</comment>
<dbReference type="InterPro" id="IPR050121">
    <property type="entry name" value="Cytochrome_P450_monoxygenase"/>
</dbReference>
<dbReference type="OrthoDB" id="6692864at2759"/>
<dbReference type="PRINTS" id="PR00465">
    <property type="entry name" value="EP450IV"/>
</dbReference>
<dbReference type="AlphaFoldDB" id="A0A165JK63"/>
<evidence type="ECO:0000256" key="10">
    <source>
        <dbReference type="SAM" id="SignalP"/>
    </source>
</evidence>
<evidence type="ECO:0000256" key="3">
    <source>
        <dbReference type="ARBA" id="ARBA00010617"/>
    </source>
</evidence>
<dbReference type="Proteomes" id="UP000077266">
    <property type="component" value="Unassembled WGS sequence"/>
</dbReference>
<evidence type="ECO:0000256" key="1">
    <source>
        <dbReference type="ARBA" id="ARBA00001971"/>
    </source>
</evidence>
<dbReference type="PANTHER" id="PTHR24305">
    <property type="entry name" value="CYTOCHROME P450"/>
    <property type="match status" value="1"/>
</dbReference>
<evidence type="ECO:0000256" key="4">
    <source>
        <dbReference type="ARBA" id="ARBA00022617"/>
    </source>
</evidence>